<dbReference type="AlphaFoldDB" id="A0ABD1CTN5"/>
<reference evidence="1 2" key="1">
    <citation type="submission" date="2024-05" db="EMBL/GenBank/DDBJ databases">
        <title>Culex pipiens pipiens assembly and annotation.</title>
        <authorList>
            <person name="Alout H."/>
            <person name="Durand T."/>
        </authorList>
    </citation>
    <scope>NUCLEOTIDE SEQUENCE [LARGE SCALE GENOMIC DNA]</scope>
    <source>
        <strain evidence="1">HA-2024</strain>
        <tissue evidence="1">Whole body</tissue>
    </source>
</reference>
<evidence type="ECO:0000313" key="1">
    <source>
        <dbReference type="EMBL" id="KAL1379733.1"/>
    </source>
</evidence>
<name>A0ABD1CTN5_CULPP</name>
<keyword evidence="2" id="KW-1185">Reference proteome</keyword>
<organism evidence="1 2">
    <name type="scientific">Culex pipiens pipiens</name>
    <name type="common">Northern house mosquito</name>
    <dbReference type="NCBI Taxonomy" id="38569"/>
    <lineage>
        <taxon>Eukaryota</taxon>
        <taxon>Metazoa</taxon>
        <taxon>Ecdysozoa</taxon>
        <taxon>Arthropoda</taxon>
        <taxon>Hexapoda</taxon>
        <taxon>Insecta</taxon>
        <taxon>Pterygota</taxon>
        <taxon>Neoptera</taxon>
        <taxon>Endopterygota</taxon>
        <taxon>Diptera</taxon>
        <taxon>Nematocera</taxon>
        <taxon>Culicoidea</taxon>
        <taxon>Culicidae</taxon>
        <taxon>Culicinae</taxon>
        <taxon>Culicini</taxon>
        <taxon>Culex</taxon>
        <taxon>Culex</taxon>
    </lineage>
</organism>
<proteinExistence type="predicted"/>
<gene>
    <name evidence="1" type="ORF">pipiens_014691</name>
</gene>
<evidence type="ECO:0000313" key="2">
    <source>
        <dbReference type="Proteomes" id="UP001562425"/>
    </source>
</evidence>
<sequence>MLEQENLQRTLDQKHQSLHESCPIARVMEQQKHPFNPDQRNSVLEKANRRSLLRSVALQACQEQEQIPQVQRRRKFLGVHAGNRSEQQALARYAIRPCPPRFRGESIGDVSYGAFYDTNFQKYRNTFYESSSSGEVGVEQSDGPERQRVKVPAVATAEKEQEKKLHFQVKPHTSIVKKLEIFETDD</sequence>
<accession>A0ABD1CTN5</accession>
<dbReference type="EMBL" id="JBEHCU010009521">
    <property type="protein sequence ID" value="KAL1379733.1"/>
    <property type="molecule type" value="Genomic_DNA"/>
</dbReference>
<protein>
    <submittedName>
        <fullName evidence="1">Uncharacterized protein</fullName>
    </submittedName>
</protein>
<dbReference type="Proteomes" id="UP001562425">
    <property type="component" value="Unassembled WGS sequence"/>
</dbReference>
<comment type="caution">
    <text evidence="1">The sequence shown here is derived from an EMBL/GenBank/DDBJ whole genome shotgun (WGS) entry which is preliminary data.</text>
</comment>